<organism evidence="1 2">
    <name type="scientific">Mucilaginibacter angelicae</name>
    <dbReference type="NCBI Taxonomy" id="869718"/>
    <lineage>
        <taxon>Bacteria</taxon>
        <taxon>Pseudomonadati</taxon>
        <taxon>Bacteroidota</taxon>
        <taxon>Sphingobacteriia</taxon>
        <taxon>Sphingobacteriales</taxon>
        <taxon>Sphingobacteriaceae</taxon>
        <taxon>Mucilaginibacter</taxon>
    </lineage>
</organism>
<evidence type="ECO:0000313" key="2">
    <source>
        <dbReference type="Proteomes" id="UP001589828"/>
    </source>
</evidence>
<gene>
    <name evidence="1" type="ORF">ACFFGT_17130</name>
</gene>
<evidence type="ECO:0000313" key="1">
    <source>
        <dbReference type="EMBL" id="MFC0515950.1"/>
    </source>
</evidence>
<dbReference type="RefSeq" id="WP_377023752.1">
    <property type="nucleotide sequence ID" value="NZ_JBHLTS010000023.1"/>
</dbReference>
<dbReference type="Proteomes" id="UP001589828">
    <property type="component" value="Unassembled WGS sequence"/>
</dbReference>
<sequence>YLTLNMLKAVWDCCALTLFTHKIITIILNVNIGGIAVKSPQRGLGLRVGKARTCNGKPGPQATPTFIKLIKKYI</sequence>
<reference evidence="1 2" key="1">
    <citation type="submission" date="2024-09" db="EMBL/GenBank/DDBJ databases">
        <authorList>
            <person name="Sun Q."/>
            <person name="Mori K."/>
        </authorList>
    </citation>
    <scope>NUCLEOTIDE SEQUENCE [LARGE SCALE GENOMIC DNA]</scope>
    <source>
        <strain evidence="1 2">NCAIM B.02415</strain>
    </source>
</reference>
<protein>
    <submittedName>
        <fullName evidence="1">Uncharacterized protein</fullName>
    </submittedName>
</protein>
<accession>A0ABV6L906</accession>
<proteinExistence type="predicted"/>
<name>A0ABV6L906_9SPHI</name>
<comment type="caution">
    <text evidence="1">The sequence shown here is derived from an EMBL/GenBank/DDBJ whole genome shotgun (WGS) entry which is preliminary data.</text>
</comment>
<dbReference type="EMBL" id="JBHLTS010000023">
    <property type="protein sequence ID" value="MFC0515950.1"/>
    <property type="molecule type" value="Genomic_DNA"/>
</dbReference>
<feature type="non-terminal residue" evidence="1">
    <location>
        <position position="1"/>
    </location>
</feature>
<keyword evidence="2" id="KW-1185">Reference proteome</keyword>